<evidence type="ECO:0000313" key="1">
    <source>
        <dbReference type="EMBL" id="GHF98200.1"/>
    </source>
</evidence>
<dbReference type="Proteomes" id="UP000632154">
    <property type="component" value="Unassembled WGS sequence"/>
</dbReference>
<comment type="caution">
    <text evidence="1">The sequence shown here is derived from an EMBL/GenBank/DDBJ whole genome shotgun (WGS) entry which is preliminary data.</text>
</comment>
<reference evidence="2" key="1">
    <citation type="journal article" date="2019" name="Int. J. Syst. Evol. Microbiol.">
        <title>The Global Catalogue of Microorganisms (GCM) 10K type strain sequencing project: providing services to taxonomists for standard genome sequencing and annotation.</title>
        <authorList>
            <consortium name="The Broad Institute Genomics Platform"/>
            <consortium name="The Broad Institute Genome Sequencing Center for Infectious Disease"/>
            <person name="Wu L."/>
            <person name="Ma J."/>
        </authorList>
    </citation>
    <scope>NUCLEOTIDE SEQUENCE [LARGE SCALE GENOMIC DNA]</scope>
    <source>
        <strain evidence="2">CGMCC 1.18439</strain>
    </source>
</reference>
<gene>
    <name evidence="1" type="ORF">GCM10017783_07750</name>
</gene>
<dbReference type="EMBL" id="BNAL01000006">
    <property type="protein sequence ID" value="GHF98200.1"/>
    <property type="molecule type" value="Genomic_DNA"/>
</dbReference>
<keyword evidence="2" id="KW-1185">Reference proteome</keyword>
<name>A0ABQ3K099_9DEIO</name>
<accession>A0ABQ3K099</accession>
<evidence type="ECO:0000313" key="2">
    <source>
        <dbReference type="Proteomes" id="UP000632154"/>
    </source>
</evidence>
<organism evidence="1 2">
    <name type="scientific">Deinococcus piscis</name>
    <dbReference type="NCBI Taxonomy" id="394230"/>
    <lineage>
        <taxon>Bacteria</taxon>
        <taxon>Thermotogati</taxon>
        <taxon>Deinococcota</taxon>
        <taxon>Deinococci</taxon>
        <taxon>Deinococcales</taxon>
        <taxon>Deinococcaceae</taxon>
        <taxon>Deinococcus</taxon>
    </lineage>
</organism>
<proteinExistence type="predicted"/>
<sequence length="130" mass="13864">MLGSMQVLLALFALIVGGLYFTVGLRLGAVTMMPTQMYAAKKEGIYTFRTTEQGNRVGVSGTCVATKGSANFYMLGADGTVQQSASCVPGQPWAINLMAGGPPGFYRLKVEYNNFTGKIDLTEERAGGTY</sequence>
<protein>
    <submittedName>
        <fullName evidence="1">Uncharacterized protein</fullName>
    </submittedName>
</protein>